<evidence type="ECO:0000256" key="4">
    <source>
        <dbReference type="ARBA" id="ARBA00023163"/>
    </source>
</evidence>
<dbReference type="InterPro" id="IPR044730">
    <property type="entry name" value="RNase_H-like_dom_plant"/>
</dbReference>
<dbReference type="InterPro" id="IPR002156">
    <property type="entry name" value="RNaseH_domain"/>
</dbReference>
<protein>
    <submittedName>
        <fullName evidence="9">Uncharacterized protein</fullName>
    </submittedName>
</protein>
<dbReference type="EMBL" id="LR031875">
    <property type="protein sequence ID" value="VDD34173.1"/>
    <property type="molecule type" value="Genomic_DNA"/>
</dbReference>
<dbReference type="SUPFAM" id="SSF55455">
    <property type="entry name" value="SRF-like"/>
    <property type="match status" value="1"/>
</dbReference>
<dbReference type="Gene3D" id="3.30.420.10">
    <property type="entry name" value="Ribonuclease H-like superfamily/Ribonuclease H"/>
    <property type="match status" value="1"/>
</dbReference>
<dbReference type="AlphaFoldDB" id="A0A3P6DRJ0"/>
<dbReference type="PROSITE" id="PS51297">
    <property type="entry name" value="K_BOX"/>
    <property type="match status" value="1"/>
</dbReference>
<reference evidence="9" key="1">
    <citation type="submission" date="2018-11" db="EMBL/GenBank/DDBJ databases">
        <authorList>
            <consortium name="Genoscope - CEA"/>
            <person name="William W."/>
        </authorList>
    </citation>
    <scope>NUCLEOTIDE SEQUENCE</scope>
</reference>
<accession>A0A3P6DRJ0</accession>
<dbReference type="SMART" id="SM00432">
    <property type="entry name" value="MADS"/>
    <property type="match status" value="1"/>
</dbReference>
<dbReference type="GO" id="GO:0045944">
    <property type="term" value="P:positive regulation of transcription by RNA polymerase II"/>
    <property type="evidence" value="ECO:0007669"/>
    <property type="project" value="InterPro"/>
</dbReference>
<sequence>MGRKKLEIKPIENKSSRQVTFSKRRNGLIEKARQLSVLCDASVALLVVSASRKLYSFSSGDNGTVFQICWDFYKVINRIFLPCSAVASMDLPLRLNCFPVKILDRYGKQHGDDLKALDRQSKALDCGSHHELLELVESKLEESNVDNVSVGSLVQLEEHLENALSVTRARKTELMLKLVENLKEKEKLLEEENHVLASQMEKSNLVRAEADNMEVSHGQISDINLPIYAAWDSSSGGCGIGGIFSGNNLKRIPNLSEPRSHVSSALMAEAIAVRLAVVTSVYSNGQGYVRSLAVLTDSLSLVSLLKKEATQPELFGIMFDIYHALSYFDRISFHFISRTFNGEADLVAKSALTLLSVNSSVGG</sequence>
<organism evidence="9">
    <name type="scientific">Brassica oleracea</name>
    <name type="common">Wild cabbage</name>
    <dbReference type="NCBI Taxonomy" id="3712"/>
    <lineage>
        <taxon>Eukaryota</taxon>
        <taxon>Viridiplantae</taxon>
        <taxon>Streptophyta</taxon>
        <taxon>Embryophyta</taxon>
        <taxon>Tracheophyta</taxon>
        <taxon>Spermatophyta</taxon>
        <taxon>Magnoliopsida</taxon>
        <taxon>eudicotyledons</taxon>
        <taxon>Gunneridae</taxon>
        <taxon>Pentapetalae</taxon>
        <taxon>rosids</taxon>
        <taxon>malvids</taxon>
        <taxon>Brassicales</taxon>
        <taxon>Brassicaceae</taxon>
        <taxon>Brassiceae</taxon>
        <taxon>Brassica</taxon>
    </lineage>
</organism>
<feature type="domain" description="K-box" evidence="8">
    <location>
        <begin position="116"/>
        <end position="206"/>
    </location>
</feature>
<dbReference type="InterPro" id="IPR033896">
    <property type="entry name" value="MEF2-like_N"/>
</dbReference>
<evidence type="ECO:0000259" key="7">
    <source>
        <dbReference type="PROSITE" id="PS50066"/>
    </source>
</evidence>
<dbReference type="CDD" id="cd06222">
    <property type="entry name" value="RNase_H_like"/>
    <property type="match status" value="1"/>
</dbReference>
<dbReference type="Pfam" id="PF13456">
    <property type="entry name" value="RVT_3"/>
    <property type="match status" value="1"/>
</dbReference>
<feature type="coiled-coil region" evidence="6">
    <location>
        <begin position="172"/>
        <end position="202"/>
    </location>
</feature>
<evidence type="ECO:0000256" key="5">
    <source>
        <dbReference type="ARBA" id="ARBA00023242"/>
    </source>
</evidence>
<evidence type="ECO:0000313" key="9">
    <source>
        <dbReference type="EMBL" id="VDD34173.1"/>
    </source>
</evidence>
<evidence type="ECO:0000256" key="6">
    <source>
        <dbReference type="SAM" id="Coils"/>
    </source>
</evidence>
<keyword evidence="5" id="KW-0539">Nucleus</keyword>
<dbReference type="PROSITE" id="PS00350">
    <property type="entry name" value="MADS_BOX_1"/>
    <property type="match status" value="1"/>
</dbReference>
<dbReference type="InterPro" id="IPR036879">
    <property type="entry name" value="TF_MADSbox_sf"/>
</dbReference>
<keyword evidence="2" id="KW-0805">Transcription regulation</keyword>
<dbReference type="InterPro" id="IPR002100">
    <property type="entry name" value="TF_MADSbox"/>
</dbReference>
<name>A0A3P6DRJ0_BRAOL</name>
<evidence type="ECO:0000256" key="1">
    <source>
        <dbReference type="ARBA" id="ARBA00004123"/>
    </source>
</evidence>
<dbReference type="GO" id="GO:0005634">
    <property type="term" value="C:nucleus"/>
    <property type="evidence" value="ECO:0007669"/>
    <property type="project" value="UniProtKB-SubCell"/>
</dbReference>
<keyword evidence="6" id="KW-0175">Coiled coil</keyword>
<dbReference type="GO" id="GO:0046983">
    <property type="term" value="F:protein dimerization activity"/>
    <property type="evidence" value="ECO:0007669"/>
    <property type="project" value="InterPro"/>
</dbReference>
<dbReference type="PRINTS" id="PR00404">
    <property type="entry name" value="MADSDOMAIN"/>
</dbReference>
<dbReference type="InterPro" id="IPR050142">
    <property type="entry name" value="MADS-box/MEF2_TF"/>
</dbReference>
<dbReference type="PROSITE" id="PS50066">
    <property type="entry name" value="MADS_BOX_2"/>
    <property type="match status" value="1"/>
</dbReference>
<dbReference type="PANTHER" id="PTHR48019">
    <property type="entry name" value="SERUM RESPONSE FACTOR HOMOLOG"/>
    <property type="match status" value="1"/>
</dbReference>
<dbReference type="InterPro" id="IPR002487">
    <property type="entry name" value="TF_Kbox"/>
</dbReference>
<dbReference type="Pfam" id="PF00319">
    <property type="entry name" value="SRF-TF"/>
    <property type="match status" value="1"/>
</dbReference>
<dbReference type="CDD" id="cd00265">
    <property type="entry name" value="MADS_MEF2_like"/>
    <property type="match status" value="1"/>
</dbReference>
<dbReference type="Pfam" id="PF01486">
    <property type="entry name" value="K-box"/>
    <property type="match status" value="1"/>
</dbReference>
<keyword evidence="4" id="KW-0804">Transcription</keyword>
<dbReference type="GO" id="GO:0004523">
    <property type="term" value="F:RNA-DNA hybrid ribonuclease activity"/>
    <property type="evidence" value="ECO:0007669"/>
    <property type="project" value="InterPro"/>
</dbReference>
<proteinExistence type="predicted"/>
<dbReference type="GO" id="GO:0000977">
    <property type="term" value="F:RNA polymerase II transcription regulatory region sequence-specific DNA binding"/>
    <property type="evidence" value="ECO:0007669"/>
    <property type="project" value="InterPro"/>
</dbReference>
<comment type="subcellular location">
    <subcellularLocation>
        <location evidence="1">Nucleus</location>
    </subcellularLocation>
</comment>
<gene>
    <name evidence="9" type="ORF">BOLC9T59496H</name>
</gene>
<evidence type="ECO:0000256" key="2">
    <source>
        <dbReference type="ARBA" id="ARBA00023015"/>
    </source>
</evidence>
<evidence type="ECO:0000256" key="3">
    <source>
        <dbReference type="ARBA" id="ARBA00023125"/>
    </source>
</evidence>
<keyword evidence="3" id="KW-0238">DNA-binding</keyword>
<dbReference type="GO" id="GO:0003700">
    <property type="term" value="F:DNA-binding transcription factor activity"/>
    <property type="evidence" value="ECO:0007669"/>
    <property type="project" value="InterPro"/>
</dbReference>
<feature type="domain" description="MADS-box" evidence="7">
    <location>
        <begin position="1"/>
        <end position="61"/>
    </location>
</feature>
<dbReference type="InterPro" id="IPR036397">
    <property type="entry name" value="RNaseH_sf"/>
</dbReference>
<evidence type="ECO:0000259" key="8">
    <source>
        <dbReference type="PROSITE" id="PS51297"/>
    </source>
</evidence>
<dbReference type="Gene3D" id="3.40.1810.10">
    <property type="entry name" value="Transcription factor, MADS-box"/>
    <property type="match status" value="1"/>
</dbReference>